<evidence type="ECO:0000313" key="3">
    <source>
        <dbReference type="Proteomes" id="UP000614601"/>
    </source>
</evidence>
<feature type="region of interest" description="Disordered" evidence="1">
    <location>
        <begin position="65"/>
        <end position="86"/>
    </location>
</feature>
<name>A0A811L793_9BILA</name>
<keyword evidence="3" id="KW-1185">Reference proteome</keyword>
<protein>
    <submittedName>
        <fullName evidence="2">Uncharacterized protein</fullName>
    </submittedName>
</protein>
<comment type="caution">
    <text evidence="2">The sequence shown here is derived from an EMBL/GenBank/DDBJ whole genome shotgun (WGS) entry which is preliminary data.</text>
</comment>
<accession>A0A811L793</accession>
<proteinExistence type="predicted"/>
<evidence type="ECO:0000313" key="2">
    <source>
        <dbReference type="EMBL" id="CAD5223405.1"/>
    </source>
</evidence>
<evidence type="ECO:0000256" key="1">
    <source>
        <dbReference type="SAM" id="MobiDB-lite"/>
    </source>
</evidence>
<dbReference type="EMBL" id="CAJFDH010000005">
    <property type="protein sequence ID" value="CAD5223405.1"/>
    <property type="molecule type" value="Genomic_DNA"/>
</dbReference>
<reference evidence="2" key="1">
    <citation type="submission" date="2020-09" db="EMBL/GenBank/DDBJ databases">
        <authorList>
            <person name="Kikuchi T."/>
        </authorList>
    </citation>
    <scope>NUCLEOTIDE SEQUENCE</scope>
    <source>
        <strain evidence="2">SH1</strain>
    </source>
</reference>
<gene>
    <name evidence="2" type="ORF">BOKJ2_LOCUS10175</name>
</gene>
<dbReference type="Proteomes" id="UP000614601">
    <property type="component" value="Unassembled WGS sequence"/>
</dbReference>
<feature type="compositionally biased region" description="Basic and acidic residues" evidence="1">
    <location>
        <begin position="71"/>
        <end position="83"/>
    </location>
</feature>
<organism evidence="2 3">
    <name type="scientific">Bursaphelenchus okinawaensis</name>
    <dbReference type="NCBI Taxonomy" id="465554"/>
    <lineage>
        <taxon>Eukaryota</taxon>
        <taxon>Metazoa</taxon>
        <taxon>Ecdysozoa</taxon>
        <taxon>Nematoda</taxon>
        <taxon>Chromadorea</taxon>
        <taxon>Rhabditida</taxon>
        <taxon>Tylenchina</taxon>
        <taxon>Tylenchomorpha</taxon>
        <taxon>Aphelenchoidea</taxon>
        <taxon>Aphelenchoididae</taxon>
        <taxon>Bursaphelenchus</taxon>
    </lineage>
</organism>
<sequence>MTGRNESWLNRRLEIDSSLQYVPNMALSEEDILKICDGLDSTTARPIEQDEVTALSVLNSEKEYSSYAENSNEKEQENERSIRELPYQQDTELVAQFHELTLQETPKPNEEIEGETLETQLEAHEDQHPLAKVSQYQQEDLREYSPMHDAYHWKLMNYQHLVDEPPAPQAKVESVYLF</sequence>
<dbReference type="AlphaFoldDB" id="A0A811L793"/>
<dbReference type="Proteomes" id="UP000783686">
    <property type="component" value="Unassembled WGS sequence"/>
</dbReference>
<dbReference type="EMBL" id="CAJFCW020000005">
    <property type="protein sequence ID" value="CAG9117767.1"/>
    <property type="molecule type" value="Genomic_DNA"/>
</dbReference>